<dbReference type="FunFam" id="3.30.160.60:FF:002343">
    <property type="entry name" value="Zinc finger protein 33A"/>
    <property type="match status" value="1"/>
</dbReference>
<feature type="region of interest" description="Disordered" evidence="13">
    <location>
        <begin position="380"/>
        <end position="402"/>
    </location>
</feature>
<feature type="region of interest" description="Disordered" evidence="13">
    <location>
        <begin position="97"/>
        <end position="129"/>
    </location>
</feature>
<dbReference type="InterPro" id="IPR013087">
    <property type="entry name" value="Znf_C2H2_type"/>
</dbReference>
<keyword evidence="5" id="KW-0677">Repeat</keyword>
<evidence type="ECO:0000313" key="16">
    <source>
        <dbReference type="RefSeq" id="XP_031748948.1"/>
    </source>
</evidence>
<evidence type="ECO:0000256" key="2">
    <source>
        <dbReference type="ARBA" id="ARBA00004123"/>
    </source>
</evidence>
<feature type="domain" description="C2H2-type" evidence="14">
    <location>
        <begin position="333"/>
        <end position="360"/>
    </location>
</feature>
<dbReference type="FunFam" id="3.30.160.60:FF:001007">
    <property type="entry name" value="Zinc finger protein 1184"/>
    <property type="match status" value="2"/>
</dbReference>
<keyword evidence="4" id="KW-0479">Metal-binding</keyword>
<comment type="similarity">
    <text evidence="3">Belongs to the krueppel C2H2-type zinc-finger protein family.</text>
</comment>
<name>A0A8J1ITN8_XENTR</name>
<evidence type="ECO:0000256" key="8">
    <source>
        <dbReference type="ARBA" id="ARBA00023015"/>
    </source>
</evidence>
<evidence type="ECO:0000256" key="9">
    <source>
        <dbReference type="ARBA" id="ARBA00023125"/>
    </source>
</evidence>
<dbReference type="GO" id="GO:0000978">
    <property type="term" value="F:RNA polymerase II cis-regulatory region sequence-specific DNA binding"/>
    <property type="evidence" value="ECO:0000318"/>
    <property type="project" value="GO_Central"/>
</dbReference>
<dbReference type="OMA" id="YSCNETH"/>
<evidence type="ECO:0000256" key="11">
    <source>
        <dbReference type="ARBA" id="ARBA00023242"/>
    </source>
</evidence>
<feature type="domain" description="C2H2-type" evidence="14">
    <location>
        <begin position="361"/>
        <end position="388"/>
    </location>
</feature>
<evidence type="ECO:0000313" key="17">
    <source>
        <dbReference type="Xenbase" id="XB-GENE-29092779"/>
    </source>
</evidence>
<evidence type="ECO:0000256" key="5">
    <source>
        <dbReference type="ARBA" id="ARBA00022737"/>
    </source>
</evidence>
<dbReference type="Pfam" id="PF00096">
    <property type="entry name" value="zf-C2H2"/>
    <property type="match status" value="4"/>
</dbReference>
<dbReference type="Proteomes" id="UP000008143">
    <property type="component" value="Chromosome 9"/>
</dbReference>
<dbReference type="GO" id="GO:0000981">
    <property type="term" value="F:DNA-binding transcription factor activity, RNA polymerase II-specific"/>
    <property type="evidence" value="ECO:0000318"/>
    <property type="project" value="GO_Central"/>
</dbReference>
<dbReference type="PANTHER" id="PTHR23226">
    <property type="entry name" value="ZINC FINGER AND SCAN DOMAIN-CONTAINING"/>
    <property type="match status" value="1"/>
</dbReference>
<dbReference type="SUPFAM" id="SSF57667">
    <property type="entry name" value="beta-beta-alpha zinc fingers"/>
    <property type="match status" value="3"/>
</dbReference>
<feature type="compositionally biased region" description="Polar residues" evidence="13">
    <location>
        <begin position="204"/>
        <end position="213"/>
    </location>
</feature>
<dbReference type="AlphaFoldDB" id="A0A8J1ITN8"/>
<keyword evidence="10" id="KW-0804">Transcription</keyword>
<dbReference type="KEGG" id="xtr:116407577"/>
<dbReference type="RefSeq" id="XP_031748948.1">
    <property type="nucleotide sequence ID" value="XM_031893088.1"/>
</dbReference>
<evidence type="ECO:0000256" key="12">
    <source>
        <dbReference type="PROSITE-ProRule" id="PRU00042"/>
    </source>
</evidence>
<evidence type="ECO:0000256" key="13">
    <source>
        <dbReference type="SAM" id="MobiDB-lite"/>
    </source>
</evidence>
<dbReference type="AGR" id="Xenbase:XB-GENE-29092779"/>
<protein>
    <submittedName>
        <fullName evidence="16">Oocyte zinc finger protein XlCOF7.1-like</fullName>
    </submittedName>
</protein>
<sequence length="402" mass="44738">LHAPGSVIQKENDKKILELISNIIQLLTGEVAIRCEDVSIYFSLEEWEYIKGNKALYREGIKEEEEPQQLRPLAACEYKDGSDVTAHTEATLCCNNDGNLTNPDVSPAEQPPPANGMKEEAASWEGGNQSDCSINPLTEQIQGTDTPAPIMGCSLNNSSAVNYASKEVKEELIYSCEGGNQSDCSIDPLTDQIQGTNTPIMGSSQNTLQMTGNNHDENSHQSPHKSHITNNKLHRKYSCNETHKGEKPFLCSQCGKCFSHQFELKVHYGTHTGEKPFSCSECGKCFSTQSQLKRHQRTHTGEKPYPCPECEKCFSRKLSRDCHQRIHTGEKPFSCSECGKCFSDQSHLKTHHRTHTGEKPFSCSECGKCFVKKSNLQSHQRTHTGEKPFSLNEGNDLHGTVV</sequence>
<feature type="domain" description="C2H2-type" evidence="14">
    <location>
        <begin position="249"/>
        <end position="276"/>
    </location>
</feature>
<dbReference type="CDD" id="cd07765">
    <property type="entry name" value="KRAB_A-box"/>
    <property type="match status" value="1"/>
</dbReference>
<dbReference type="PROSITE" id="PS00028">
    <property type="entry name" value="ZINC_FINGER_C2H2_1"/>
    <property type="match status" value="5"/>
</dbReference>
<comment type="subcellular location">
    <subcellularLocation>
        <location evidence="2">Nucleus</location>
    </subcellularLocation>
</comment>
<feature type="domain" description="C2H2-type" evidence="14">
    <location>
        <begin position="305"/>
        <end position="332"/>
    </location>
</feature>
<dbReference type="InterPro" id="IPR036236">
    <property type="entry name" value="Znf_C2H2_sf"/>
</dbReference>
<dbReference type="SMART" id="SM00355">
    <property type="entry name" value="ZnF_C2H2"/>
    <property type="match status" value="5"/>
</dbReference>
<proteinExistence type="inferred from homology"/>
<dbReference type="PANTHER" id="PTHR23226:SF391">
    <property type="entry name" value="OOCYTE ZINC FINGER PROTEIN XLCOF6.1-LIKE"/>
    <property type="match status" value="1"/>
</dbReference>
<keyword evidence="9" id="KW-0238">DNA-binding</keyword>
<dbReference type="GO" id="GO:0005634">
    <property type="term" value="C:nucleus"/>
    <property type="evidence" value="ECO:0007669"/>
    <property type="project" value="UniProtKB-SubCell"/>
</dbReference>
<dbReference type="OrthoDB" id="10027876at2759"/>
<gene>
    <name evidence="16 17" type="primary">LOC116407577</name>
</gene>
<keyword evidence="15" id="KW-1185">Reference proteome</keyword>
<feature type="non-terminal residue" evidence="16">
    <location>
        <position position="1"/>
    </location>
</feature>
<keyword evidence="6 12" id="KW-0863">Zinc-finger</keyword>
<evidence type="ECO:0000256" key="3">
    <source>
        <dbReference type="ARBA" id="ARBA00006991"/>
    </source>
</evidence>
<dbReference type="PROSITE" id="PS50157">
    <property type="entry name" value="ZINC_FINGER_C2H2_2"/>
    <property type="match status" value="5"/>
</dbReference>
<dbReference type="FunFam" id="3.30.160.60:FF:000936">
    <property type="entry name" value="Zinc finger protein 577"/>
    <property type="match status" value="2"/>
</dbReference>
<dbReference type="GO" id="GO:0006357">
    <property type="term" value="P:regulation of transcription by RNA polymerase II"/>
    <property type="evidence" value="ECO:0000318"/>
    <property type="project" value="GO_Central"/>
</dbReference>
<accession>A0A8J1ITN8</accession>
<dbReference type="GeneID" id="116407577"/>
<evidence type="ECO:0000256" key="1">
    <source>
        <dbReference type="ARBA" id="ARBA00003767"/>
    </source>
</evidence>
<evidence type="ECO:0000256" key="10">
    <source>
        <dbReference type="ARBA" id="ARBA00023163"/>
    </source>
</evidence>
<evidence type="ECO:0000256" key="6">
    <source>
        <dbReference type="ARBA" id="ARBA00022771"/>
    </source>
</evidence>
<organism evidence="15 16">
    <name type="scientific">Xenopus tropicalis</name>
    <name type="common">Western clawed frog</name>
    <name type="synonym">Silurana tropicalis</name>
    <dbReference type="NCBI Taxonomy" id="8364"/>
    <lineage>
        <taxon>Eukaryota</taxon>
        <taxon>Metazoa</taxon>
        <taxon>Chordata</taxon>
        <taxon>Craniata</taxon>
        <taxon>Vertebrata</taxon>
        <taxon>Euteleostomi</taxon>
        <taxon>Amphibia</taxon>
        <taxon>Batrachia</taxon>
        <taxon>Anura</taxon>
        <taxon>Pipoidea</taxon>
        <taxon>Pipidae</taxon>
        <taxon>Xenopodinae</taxon>
        <taxon>Xenopus</taxon>
        <taxon>Silurana</taxon>
    </lineage>
</organism>
<dbReference type="Gene3D" id="3.30.160.60">
    <property type="entry name" value="Classic Zinc Finger"/>
    <property type="match status" value="5"/>
</dbReference>
<evidence type="ECO:0000256" key="4">
    <source>
        <dbReference type="ARBA" id="ARBA00022723"/>
    </source>
</evidence>
<keyword evidence="7" id="KW-0862">Zinc</keyword>
<feature type="region of interest" description="Disordered" evidence="13">
    <location>
        <begin position="204"/>
        <end position="228"/>
    </location>
</feature>
<keyword evidence="11" id="KW-0539">Nucleus</keyword>
<dbReference type="Xenbase" id="XB-GENE-29092779">
    <property type="gene designation" value="LOC116407577"/>
</dbReference>
<feature type="domain" description="C2H2-type" evidence="14">
    <location>
        <begin position="277"/>
        <end position="304"/>
    </location>
</feature>
<evidence type="ECO:0000256" key="7">
    <source>
        <dbReference type="ARBA" id="ARBA00022833"/>
    </source>
</evidence>
<evidence type="ECO:0000313" key="15">
    <source>
        <dbReference type="Proteomes" id="UP000008143"/>
    </source>
</evidence>
<comment type="function">
    <text evidence="1">May be involved in transcriptional regulation.</text>
</comment>
<dbReference type="Pfam" id="PF01352">
    <property type="entry name" value="KRAB"/>
    <property type="match status" value="1"/>
</dbReference>
<evidence type="ECO:0000259" key="14">
    <source>
        <dbReference type="PROSITE" id="PS50157"/>
    </source>
</evidence>
<dbReference type="InterPro" id="IPR001909">
    <property type="entry name" value="KRAB"/>
</dbReference>
<dbReference type="GO" id="GO:0008270">
    <property type="term" value="F:zinc ion binding"/>
    <property type="evidence" value="ECO:0007669"/>
    <property type="project" value="UniProtKB-KW"/>
</dbReference>
<keyword evidence="8" id="KW-0805">Transcription regulation</keyword>
<reference evidence="16" key="1">
    <citation type="submission" date="2025-08" db="UniProtKB">
        <authorList>
            <consortium name="RefSeq"/>
        </authorList>
    </citation>
    <scope>IDENTIFICATION</scope>
    <source>
        <strain evidence="16">Nigerian</strain>
        <tissue evidence="16">Liver and blood</tissue>
    </source>
</reference>